<evidence type="ECO:0000313" key="2">
    <source>
        <dbReference type="Proteomes" id="UP000002640"/>
    </source>
</evidence>
<reference evidence="1 2" key="1">
    <citation type="journal article" date="2006" name="Science">
        <title>Phytophthora genome sequences uncover evolutionary origins and mechanisms of pathogenesis.</title>
        <authorList>
            <person name="Tyler B.M."/>
            <person name="Tripathy S."/>
            <person name="Zhang X."/>
            <person name="Dehal P."/>
            <person name="Jiang R.H."/>
            <person name="Aerts A."/>
            <person name="Arredondo F.D."/>
            <person name="Baxter L."/>
            <person name="Bensasson D."/>
            <person name="Beynon J.L."/>
            <person name="Chapman J."/>
            <person name="Damasceno C.M."/>
            <person name="Dorrance A.E."/>
            <person name="Dou D."/>
            <person name="Dickerman A.W."/>
            <person name="Dubchak I.L."/>
            <person name="Garbelotto M."/>
            <person name="Gijzen M."/>
            <person name="Gordon S.G."/>
            <person name="Govers F."/>
            <person name="Grunwald N.J."/>
            <person name="Huang W."/>
            <person name="Ivors K.L."/>
            <person name="Jones R.W."/>
            <person name="Kamoun S."/>
            <person name="Krampis K."/>
            <person name="Lamour K.H."/>
            <person name="Lee M.K."/>
            <person name="McDonald W.H."/>
            <person name="Medina M."/>
            <person name="Meijer H.J."/>
            <person name="Nordberg E.K."/>
            <person name="Maclean D.J."/>
            <person name="Ospina-Giraldo M.D."/>
            <person name="Morris P.F."/>
            <person name="Phuntumart V."/>
            <person name="Putnam N.H."/>
            <person name="Rash S."/>
            <person name="Rose J.K."/>
            <person name="Sakihama Y."/>
            <person name="Salamov A.A."/>
            <person name="Savidor A."/>
            <person name="Scheuring C.F."/>
            <person name="Smith B.M."/>
            <person name="Sobral B.W."/>
            <person name="Terry A."/>
            <person name="Torto-Alalibo T.A."/>
            <person name="Win J."/>
            <person name="Xu Z."/>
            <person name="Zhang H."/>
            <person name="Grigoriev I.V."/>
            <person name="Rokhsar D.S."/>
            <person name="Boore J.L."/>
        </authorList>
    </citation>
    <scope>NUCLEOTIDE SEQUENCE [LARGE SCALE GENOMIC DNA]</scope>
    <source>
        <strain evidence="1 2">P6497</strain>
    </source>
</reference>
<evidence type="ECO:0000313" key="1">
    <source>
        <dbReference type="EMBL" id="EGZ28342.1"/>
    </source>
</evidence>
<feature type="non-terminal residue" evidence="1">
    <location>
        <position position="133"/>
    </location>
</feature>
<name>G4YFB6_PHYSP</name>
<dbReference type="KEGG" id="psoj:PHYSODRAFT_413313"/>
<accession>G4YFB6</accession>
<dbReference type="GeneID" id="20651780"/>
<keyword evidence="2" id="KW-1185">Reference proteome</keyword>
<feature type="non-terminal residue" evidence="1">
    <location>
        <position position="1"/>
    </location>
</feature>
<dbReference type="InParanoid" id="G4YFB6"/>
<protein>
    <submittedName>
        <fullName evidence="1">Uncharacterized protein</fullName>
    </submittedName>
</protein>
<gene>
    <name evidence="1" type="ORF">PHYSODRAFT_413313</name>
</gene>
<dbReference type="EMBL" id="JH159151">
    <property type="protein sequence ID" value="EGZ28342.1"/>
    <property type="molecule type" value="Genomic_DNA"/>
</dbReference>
<proteinExistence type="predicted"/>
<organism evidence="1 2">
    <name type="scientific">Phytophthora sojae (strain P6497)</name>
    <name type="common">Soybean stem and root rot agent</name>
    <name type="synonym">Phytophthora megasperma f. sp. glycines</name>
    <dbReference type="NCBI Taxonomy" id="1094619"/>
    <lineage>
        <taxon>Eukaryota</taxon>
        <taxon>Sar</taxon>
        <taxon>Stramenopiles</taxon>
        <taxon>Oomycota</taxon>
        <taxon>Peronosporomycetes</taxon>
        <taxon>Peronosporales</taxon>
        <taxon>Peronosporaceae</taxon>
        <taxon>Phytophthora</taxon>
    </lineage>
</organism>
<dbReference type="AlphaFoldDB" id="G4YFB6"/>
<dbReference type="RefSeq" id="XP_009515617.1">
    <property type="nucleotide sequence ID" value="XM_009517322.1"/>
</dbReference>
<dbReference type="Proteomes" id="UP000002640">
    <property type="component" value="Unassembled WGS sequence"/>
</dbReference>
<sequence>LRMKYDHSEEVLALLPSASQVKNRAQLLRRRGDLDITTYADVMVWATPRLCTTPAAFFGHMRYNRERDARRIARQPFEFQNELIMFGVTDGTYKLHFGGWPLVSFGTFGLRYTASHAYQQKIYPMAFMFVRTE</sequence>